<dbReference type="SUPFAM" id="SSF54106">
    <property type="entry name" value="LysM domain"/>
    <property type="match status" value="2"/>
</dbReference>
<dbReference type="InterPro" id="IPR036779">
    <property type="entry name" value="LysM_dom_sf"/>
</dbReference>
<dbReference type="SUPFAM" id="SSF51445">
    <property type="entry name" value="(Trans)glycosidases"/>
    <property type="match status" value="1"/>
</dbReference>
<protein>
    <submittedName>
        <fullName evidence="4">LysM peptidoglycan-binding domain-containing protein</fullName>
    </submittedName>
</protein>
<name>A0ABS2GP66_9FIRM</name>
<dbReference type="PANTHER" id="PTHR33734">
    <property type="entry name" value="LYSM DOMAIN-CONTAINING GPI-ANCHORED PROTEIN 2"/>
    <property type="match status" value="1"/>
</dbReference>
<dbReference type="InterPro" id="IPR001387">
    <property type="entry name" value="Cro/C1-type_HTH"/>
</dbReference>
<organism evidence="4 5">
    <name type="scientific">Hydrogenoanaerobacterium saccharovorans</name>
    <dbReference type="NCBI Taxonomy" id="474960"/>
    <lineage>
        <taxon>Bacteria</taxon>
        <taxon>Bacillati</taxon>
        <taxon>Bacillota</taxon>
        <taxon>Clostridia</taxon>
        <taxon>Eubacteriales</taxon>
        <taxon>Oscillospiraceae</taxon>
        <taxon>Hydrogenoanaerobacterium</taxon>
    </lineage>
</organism>
<comment type="caution">
    <text evidence="4">The sequence shown here is derived from an EMBL/GenBank/DDBJ whole genome shotgun (WGS) entry which is preliminary data.</text>
</comment>
<dbReference type="Gene3D" id="3.10.350.10">
    <property type="entry name" value="LysM domain"/>
    <property type="match status" value="2"/>
</dbReference>
<dbReference type="InterPro" id="IPR018392">
    <property type="entry name" value="LysM"/>
</dbReference>
<dbReference type="InterPro" id="IPR017853">
    <property type="entry name" value="GH"/>
</dbReference>
<dbReference type="Gene3D" id="3.20.20.80">
    <property type="entry name" value="Glycosidases"/>
    <property type="match status" value="1"/>
</dbReference>
<dbReference type="Pfam" id="PF01476">
    <property type="entry name" value="LysM"/>
    <property type="match status" value="2"/>
</dbReference>
<feature type="domain" description="GH18" evidence="3">
    <location>
        <begin position="110"/>
        <end position="283"/>
    </location>
</feature>
<evidence type="ECO:0000259" key="1">
    <source>
        <dbReference type="PROSITE" id="PS50943"/>
    </source>
</evidence>
<dbReference type="PROSITE" id="PS50943">
    <property type="entry name" value="HTH_CROC1"/>
    <property type="match status" value="1"/>
</dbReference>
<keyword evidence="5" id="KW-1185">Reference proteome</keyword>
<dbReference type="PROSITE" id="PS51910">
    <property type="entry name" value="GH18_2"/>
    <property type="match status" value="1"/>
</dbReference>
<evidence type="ECO:0000259" key="2">
    <source>
        <dbReference type="PROSITE" id="PS51782"/>
    </source>
</evidence>
<dbReference type="SMART" id="SM00257">
    <property type="entry name" value="LysM"/>
    <property type="match status" value="2"/>
</dbReference>
<dbReference type="EMBL" id="JACSNR010000018">
    <property type="protein sequence ID" value="MBM6924295.1"/>
    <property type="molecule type" value="Genomic_DNA"/>
</dbReference>
<dbReference type="PROSITE" id="PS51782">
    <property type="entry name" value="LYSM"/>
    <property type="match status" value="2"/>
</dbReference>
<reference evidence="4 5" key="1">
    <citation type="journal article" date="2021" name="Sci. Rep.">
        <title>The distribution of antibiotic resistance genes in chicken gut microbiota commensals.</title>
        <authorList>
            <person name="Juricova H."/>
            <person name="Matiasovicova J."/>
            <person name="Kubasova T."/>
            <person name="Cejkova D."/>
            <person name="Rychlik I."/>
        </authorList>
    </citation>
    <scope>NUCLEOTIDE SEQUENCE [LARGE SCALE GENOMIC DNA]</scope>
    <source>
        <strain evidence="4 5">An564</strain>
    </source>
</reference>
<evidence type="ECO:0000313" key="5">
    <source>
        <dbReference type="Proteomes" id="UP000724149"/>
    </source>
</evidence>
<evidence type="ECO:0000313" key="4">
    <source>
        <dbReference type="EMBL" id="MBM6924295.1"/>
    </source>
</evidence>
<dbReference type="RefSeq" id="WP_204722150.1">
    <property type="nucleotide sequence ID" value="NZ_JACSNR010000018.1"/>
</dbReference>
<dbReference type="Pfam" id="PF00704">
    <property type="entry name" value="Glyco_hydro_18"/>
    <property type="match status" value="1"/>
</dbReference>
<gene>
    <name evidence="4" type="ORF">H9X81_11430</name>
</gene>
<feature type="domain" description="LysM" evidence="2">
    <location>
        <begin position="52"/>
        <end position="97"/>
    </location>
</feature>
<proteinExistence type="predicted"/>
<dbReference type="InterPro" id="IPR001223">
    <property type="entry name" value="Glyco_hydro18_cat"/>
</dbReference>
<feature type="domain" description="LysM" evidence="2">
    <location>
        <begin position="2"/>
        <end position="46"/>
    </location>
</feature>
<accession>A0ABS2GP66</accession>
<feature type="domain" description="HTH cro/C1-type" evidence="1">
    <location>
        <begin position="60"/>
        <end position="76"/>
    </location>
</feature>
<dbReference type="CDD" id="cd00118">
    <property type="entry name" value="LysM"/>
    <property type="match status" value="2"/>
</dbReference>
<sequence length="283" mass="31055">MIIYTVQTGDTLTEIADRYNVSRAELIEANQLNYPDRLVVGQALVIPGSSADTHTVLRGETLFLIAEKYGVTVDELMEANPEIANPSAIYIGQNIRIPGGLPELSDSIDVNGYAYYTMNRDTLARTLPDLTYLSIFSHDARPTGRLADIADSSIIDAAWSGGAGPIMVVTNIKEGGNFDSGLASWLLTDEATRNRLIQNIVDTAVEKNYYGVDIDFENVYGGDREAYNSFLRDLSEQLHANGLILTTAIAPKTSANMKGILYEGHDYAAHGRYADRITLMTYE</sequence>
<evidence type="ECO:0000259" key="3">
    <source>
        <dbReference type="PROSITE" id="PS51910"/>
    </source>
</evidence>
<dbReference type="PANTHER" id="PTHR33734:SF22">
    <property type="entry name" value="MEMBRANE-BOUND LYTIC MUREIN TRANSGLYCOSYLASE D"/>
    <property type="match status" value="1"/>
</dbReference>
<dbReference type="Proteomes" id="UP000724149">
    <property type="component" value="Unassembled WGS sequence"/>
</dbReference>